<dbReference type="PANTHER" id="PTHR31005">
    <property type="entry name" value="DUF4139 DOMAIN-CONTAINING PROTEIN"/>
    <property type="match status" value="1"/>
</dbReference>
<dbReference type="VEuPathDB" id="FungiDB:BD410DRAFT_794149"/>
<dbReference type="InterPro" id="IPR037291">
    <property type="entry name" value="DUF4139"/>
</dbReference>
<dbReference type="Proteomes" id="UP000294933">
    <property type="component" value="Unassembled WGS sequence"/>
</dbReference>
<keyword evidence="1" id="KW-0175">Coiled coil</keyword>
<evidence type="ECO:0000259" key="3">
    <source>
        <dbReference type="Pfam" id="PF13598"/>
    </source>
</evidence>
<evidence type="ECO:0000313" key="6">
    <source>
        <dbReference type="Proteomes" id="UP000294933"/>
    </source>
</evidence>
<evidence type="ECO:0000313" key="5">
    <source>
        <dbReference type="EMBL" id="TDL17676.1"/>
    </source>
</evidence>
<keyword evidence="6" id="KW-1185">Reference proteome</keyword>
<dbReference type="OrthoDB" id="10068793at2759"/>
<feature type="domain" description="DUF4139" evidence="3">
    <location>
        <begin position="194"/>
        <end position="582"/>
    </location>
</feature>
<feature type="domain" description="DUF4140" evidence="4">
    <location>
        <begin position="17"/>
        <end position="116"/>
    </location>
</feature>
<feature type="region of interest" description="Disordered" evidence="2">
    <location>
        <begin position="284"/>
        <end position="311"/>
    </location>
</feature>
<dbReference type="STRING" id="50990.A0A4Y7PRM6"/>
<sequence>MTNKVEYDANTHGVNSVTVFQSNRAEVKRSIKVALKDGPNDIEIKNLPSCLDKDSIRVDGIGNAVILDVIYHTPPTYDSMQKTGAFDSFNDRQQEINEELAILRRQAETLKSYSKTLSGKDTTADHLHEFLNTYASRKRKINEASNKLNGELKLVEKEMAAARLSLNADEESIRLRGAKVVIVVLGQGDGEAELSLMYVVSNASWTPHYDLRATIAHSEKTSSTVNLHYRASITQCTGEDWSQVALVLSTASPLHGTTVPSLQPHWIGENEPWRSQPVQQAFIPPMPSGSPPVIIRTSTRRSRSSSRSPERLINHRSALIEQPSFDPPSFIPALQAVASEGTVSTTFSIPGFSNIPSDPLSSPQTHKVSITEIAFQTVDLEWVTVPKDIPSVFLRCKVKNTSEYVLLGGQTNVFMNNNFVAKSAVPHVNPQEMFSCSLGVDPAVRVTYHPQSKKTKTSGNLLSSKTSSTSYEQRISVKNTRMTSIPRLIIKHQVPVSRVDTVKVNITEPKELQPQSKVGTVTSKRTSIFKNGVTARWAVRDEDIDAKENAEGDPSLGLIEWICQVKPNENVEVNVAWEVRAPVGVKWVRS</sequence>
<dbReference type="NCBIfam" id="TIGR02231">
    <property type="entry name" value="mucoidy inhibitor MuiA family protein"/>
    <property type="match status" value="1"/>
</dbReference>
<dbReference type="AlphaFoldDB" id="A0A4Y7PRM6"/>
<protein>
    <recommendedName>
        <fullName evidence="7">Mucoidy inhibitor A</fullName>
    </recommendedName>
</protein>
<name>A0A4Y7PRM6_9AGAM</name>
<evidence type="ECO:0008006" key="7">
    <source>
        <dbReference type="Google" id="ProtNLM"/>
    </source>
</evidence>
<dbReference type="InterPro" id="IPR011935">
    <property type="entry name" value="CHP02231"/>
</dbReference>
<dbReference type="PANTHER" id="PTHR31005:SF8">
    <property type="entry name" value="DUF4139 DOMAIN-CONTAINING PROTEIN"/>
    <property type="match status" value="1"/>
</dbReference>
<proteinExistence type="predicted"/>
<evidence type="ECO:0000259" key="4">
    <source>
        <dbReference type="Pfam" id="PF13600"/>
    </source>
</evidence>
<dbReference type="Pfam" id="PF13598">
    <property type="entry name" value="DUF4139"/>
    <property type="match status" value="1"/>
</dbReference>
<evidence type="ECO:0000256" key="1">
    <source>
        <dbReference type="SAM" id="Coils"/>
    </source>
</evidence>
<dbReference type="Pfam" id="PF13600">
    <property type="entry name" value="DUF4140"/>
    <property type="match status" value="1"/>
</dbReference>
<accession>A0A4Y7PRM6</accession>
<dbReference type="EMBL" id="ML170218">
    <property type="protein sequence ID" value="TDL17676.1"/>
    <property type="molecule type" value="Genomic_DNA"/>
</dbReference>
<dbReference type="InterPro" id="IPR025554">
    <property type="entry name" value="DUF4140"/>
</dbReference>
<reference evidence="5 6" key="1">
    <citation type="submission" date="2018-06" db="EMBL/GenBank/DDBJ databases">
        <title>A transcriptomic atlas of mushroom development highlights an independent origin of complex multicellularity.</title>
        <authorList>
            <consortium name="DOE Joint Genome Institute"/>
            <person name="Krizsan K."/>
            <person name="Almasi E."/>
            <person name="Merenyi Z."/>
            <person name="Sahu N."/>
            <person name="Viragh M."/>
            <person name="Koszo T."/>
            <person name="Mondo S."/>
            <person name="Kiss B."/>
            <person name="Balint B."/>
            <person name="Kues U."/>
            <person name="Barry K."/>
            <person name="Hegedus J.C."/>
            <person name="Henrissat B."/>
            <person name="Johnson J."/>
            <person name="Lipzen A."/>
            <person name="Ohm R."/>
            <person name="Nagy I."/>
            <person name="Pangilinan J."/>
            <person name="Yan J."/>
            <person name="Xiong Y."/>
            <person name="Grigoriev I.V."/>
            <person name="Hibbett D.S."/>
            <person name="Nagy L.G."/>
        </authorList>
    </citation>
    <scope>NUCLEOTIDE SEQUENCE [LARGE SCALE GENOMIC DNA]</scope>
    <source>
        <strain evidence="5 6">SZMC22713</strain>
    </source>
</reference>
<feature type="coiled-coil region" evidence="1">
    <location>
        <begin position="86"/>
        <end position="113"/>
    </location>
</feature>
<evidence type="ECO:0000256" key="2">
    <source>
        <dbReference type="SAM" id="MobiDB-lite"/>
    </source>
</evidence>
<organism evidence="5 6">
    <name type="scientific">Rickenella mellea</name>
    <dbReference type="NCBI Taxonomy" id="50990"/>
    <lineage>
        <taxon>Eukaryota</taxon>
        <taxon>Fungi</taxon>
        <taxon>Dikarya</taxon>
        <taxon>Basidiomycota</taxon>
        <taxon>Agaricomycotina</taxon>
        <taxon>Agaricomycetes</taxon>
        <taxon>Hymenochaetales</taxon>
        <taxon>Rickenellaceae</taxon>
        <taxon>Rickenella</taxon>
    </lineage>
</organism>
<gene>
    <name evidence="5" type="ORF">BD410DRAFT_794149</name>
</gene>